<organism evidence="8 9">
    <name type="scientific">Panicum virgatum</name>
    <name type="common">Blackwell switchgrass</name>
    <dbReference type="NCBI Taxonomy" id="38727"/>
    <lineage>
        <taxon>Eukaryota</taxon>
        <taxon>Viridiplantae</taxon>
        <taxon>Streptophyta</taxon>
        <taxon>Embryophyta</taxon>
        <taxon>Tracheophyta</taxon>
        <taxon>Spermatophyta</taxon>
        <taxon>Magnoliopsida</taxon>
        <taxon>Liliopsida</taxon>
        <taxon>Poales</taxon>
        <taxon>Poaceae</taxon>
        <taxon>PACMAD clade</taxon>
        <taxon>Panicoideae</taxon>
        <taxon>Panicodae</taxon>
        <taxon>Paniceae</taxon>
        <taxon>Panicinae</taxon>
        <taxon>Panicum</taxon>
        <taxon>Panicum sect. Hiantes</taxon>
    </lineage>
</organism>
<evidence type="ECO:0000256" key="4">
    <source>
        <dbReference type="PROSITE-ProRule" id="PRU01343"/>
    </source>
</evidence>
<keyword evidence="2 4" id="KW-0863">Zinc-finger</keyword>
<evidence type="ECO:0000256" key="3">
    <source>
        <dbReference type="ARBA" id="ARBA00022833"/>
    </source>
</evidence>
<evidence type="ECO:0000256" key="5">
    <source>
        <dbReference type="SAM" id="Phobius"/>
    </source>
</evidence>
<feature type="domain" description="GRF-type" evidence="7">
    <location>
        <begin position="62"/>
        <end position="107"/>
    </location>
</feature>
<feature type="transmembrane region" description="Helical" evidence="5">
    <location>
        <begin position="160"/>
        <end position="181"/>
    </location>
</feature>
<evidence type="ECO:0000256" key="1">
    <source>
        <dbReference type="ARBA" id="ARBA00022723"/>
    </source>
</evidence>
<keyword evidence="1" id="KW-0479">Metal-binding</keyword>
<keyword evidence="5" id="KW-0812">Transmembrane</keyword>
<feature type="chain" id="PRO_5035859570" description="GRF-type domain-containing protein" evidence="6">
    <location>
        <begin position="21"/>
        <end position="184"/>
    </location>
</feature>
<sequence>MASPCLSLLHAPACLELLTAAPRLPCSTPTPSSPHGVQRHPSRSAILQSRRISNKVLPIVVCDSCKCHILKVWTARTKKNYGRQFYTCPTRTREGAGCQFWEWEEGYEQYLVDQKMVPPDYEPVFESTIIPHQIPIVGPKAKSEESMNEEQLKLLRKIEMLLQCLFVICVLVLVSNLYAIMKSG</sequence>
<dbReference type="PANTHER" id="PTHR33680:SF5">
    <property type="entry name" value="GRF-TYPE DOMAIN-CONTAINING PROTEIN"/>
    <property type="match status" value="1"/>
</dbReference>
<evidence type="ECO:0000256" key="6">
    <source>
        <dbReference type="SAM" id="SignalP"/>
    </source>
</evidence>
<gene>
    <name evidence="8" type="ORF">PVAP13_9NG314800</name>
</gene>
<dbReference type="AlphaFoldDB" id="A0A8T0MT65"/>
<dbReference type="PROSITE" id="PS51999">
    <property type="entry name" value="ZF_GRF"/>
    <property type="match status" value="1"/>
</dbReference>
<comment type="caution">
    <text evidence="8">The sequence shown here is derived from an EMBL/GenBank/DDBJ whole genome shotgun (WGS) entry which is preliminary data.</text>
</comment>
<dbReference type="InterPro" id="IPR010666">
    <property type="entry name" value="Znf_GRF"/>
</dbReference>
<name>A0A8T0MT65_PANVG</name>
<protein>
    <recommendedName>
        <fullName evidence="7">GRF-type domain-containing protein</fullName>
    </recommendedName>
</protein>
<dbReference type="GO" id="GO:0008270">
    <property type="term" value="F:zinc ion binding"/>
    <property type="evidence" value="ECO:0007669"/>
    <property type="project" value="UniProtKB-KW"/>
</dbReference>
<keyword evidence="5" id="KW-1133">Transmembrane helix</keyword>
<dbReference type="PANTHER" id="PTHR33680">
    <property type="entry name" value="OS07G0190500 PROTEIN"/>
    <property type="match status" value="1"/>
</dbReference>
<keyword evidence="6" id="KW-0732">Signal</keyword>
<evidence type="ECO:0000313" key="8">
    <source>
        <dbReference type="EMBL" id="KAG2538224.1"/>
    </source>
</evidence>
<evidence type="ECO:0000256" key="2">
    <source>
        <dbReference type="ARBA" id="ARBA00022771"/>
    </source>
</evidence>
<dbReference type="EMBL" id="CM029054">
    <property type="protein sequence ID" value="KAG2538224.1"/>
    <property type="molecule type" value="Genomic_DNA"/>
</dbReference>
<accession>A0A8T0MT65</accession>
<evidence type="ECO:0000313" key="9">
    <source>
        <dbReference type="Proteomes" id="UP000823388"/>
    </source>
</evidence>
<reference evidence="8" key="1">
    <citation type="submission" date="2020-05" db="EMBL/GenBank/DDBJ databases">
        <title>WGS assembly of Panicum virgatum.</title>
        <authorList>
            <person name="Lovell J.T."/>
            <person name="Jenkins J."/>
            <person name="Shu S."/>
            <person name="Juenger T.E."/>
            <person name="Schmutz J."/>
        </authorList>
    </citation>
    <scope>NUCLEOTIDE SEQUENCE</scope>
    <source>
        <strain evidence="8">AP13</strain>
    </source>
</reference>
<dbReference type="Proteomes" id="UP000823388">
    <property type="component" value="Chromosome 9N"/>
</dbReference>
<evidence type="ECO:0000259" key="7">
    <source>
        <dbReference type="PROSITE" id="PS51999"/>
    </source>
</evidence>
<keyword evidence="5" id="KW-0472">Membrane</keyword>
<proteinExistence type="predicted"/>
<dbReference type="Pfam" id="PF06839">
    <property type="entry name" value="Zn_ribbon_GRF"/>
    <property type="match status" value="1"/>
</dbReference>
<keyword evidence="9" id="KW-1185">Reference proteome</keyword>
<keyword evidence="3" id="KW-0862">Zinc</keyword>
<feature type="signal peptide" evidence="6">
    <location>
        <begin position="1"/>
        <end position="20"/>
    </location>
</feature>